<feature type="transmembrane region" description="Helical" evidence="5">
    <location>
        <begin position="423"/>
        <end position="441"/>
    </location>
</feature>
<dbReference type="AlphaFoldDB" id="A0A0B6WXU2"/>
<feature type="transmembrane region" description="Helical" evidence="5">
    <location>
        <begin position="241"/>
        <end position="265"/>
    </location>
</feature>
<evidence type="ECO:0000256" key="4">
    <source>
        <dbReference type="ARBA" id="ARBA00023136"/>
    </source>
</evidence>
<feature type="transmembrane region" description="Helical" evidence="5">
    <location>
        <begin position="395"/>
        <end position="417"/>
    </location>
</feature>
<dbReference type="InterPro" id="IPR002293">
    <property type="entry name" value="AA/rel_permease1"/>
</dbReference>
<dbReference type="Proteomes" id="UP000031518">
    <property type="component" value="Unassembled WGS sequence"/>
</dbReference>
<dbReference type="RefSeq" id="WP_041976710.1">
    <property type="nucleotide sequence ID" value="NZ_CBXV010000007.1"/>
</dbReference>
<accession>A0A0B6WXU2</accession>
<dbReference type="OrthoDB" id="3181223at2"/>
<dbReference type="PANTHER" id="PTHR11785:SF512">
    <property type="entry name" value="SOBREMESA, ISOFORM B"/>
    <property type="match status" value="1"/>
</dbReference>
<evidence type="ECO:0000313" key="6">
    <source>
        <dbReference type="EMBL" id="CDM65936.1"/>
    </source>
</evidence>
<dbReference type="STRING" id="454194.PYK22_01945"/>
<dbReference type="Pfam" id="PF13520">
    <property type="entry name" value="AA_permease_2"/>
    <property type="match status" value="1"/>
</dbReference>
<reference evidence="6 7" key="2">
    <citation type="submission" date="2015-01" db="EMBL/GenBank/DDBJ databases">
        <title>Complete genome sequence of Pyrinomonas methylaliphatogenes type strain K22T.</title>
        <authorList>
            <person name="Lee K.C.Y."/>
            <person name="Power J.F."/>
            <person name="Dunfield P.F."/>
            <person name="Morgan X.C."/>
            <person name="Huttenhower C."/>
            <person name="Stott M.B."/>
        </authorList>
    </citation>
    <scope>NUCLEOTIDE SEQUENCE [LARGE SCALE GENOMIC DNA]</scope>
    <source>
        <strain evidence="6 7">K22</strain>
    </source>
</reference>
<feature type="transmembrane region" description="Helical" evidence="5">
    <location>
        <begin position="160"/>
        <end position="181"/>
    </location>
</feature>
<organism evidence="6 7">
    <name type="scientific">Pyrinomonas methylaliphatogenes</name>
    <dbReference type="NCBI Taxonomy" id="454194"/>
    <lineage>
        <taxon>Bacteria</taxon>
        <taxon>Pseudomonadati</taxon>
        <taxon>Acidobacteriota</taxon>
        <taxon>Blastocatellia</taxon>
        <taxon>Blastocatellales</taxon>
        <taxon>Pyrinomonadaceae</taxon>
        <taxon>Pyrinomonas</taxon>
    </lineage>
</organism>
<evidence type="ECO:0000256" key="3">
    <source>
        <dbReference type="ARBA" id="ARBA00022989"/>
    </source>
</evidence>
<dbReference type="InterPro" id="IPR050598">
    <property type="entry name" value="AminoAcid_Transporter"/>
</dbReference>
<gene>
    <name evidence="6" type="ORF">PYK22_01945</name>
</gene>
<name>A0A0B6WXU2_9BACT</name>
<evidence type="ECO:0000256" key="2">
    <source>
        <dbReference type="ARBA" id="ARBA00022692"/>
    </source>
</evidence>
<feature type="transmembrane region" description="Helical" evidence="5">
    <location>
        <begin position="20"/>
        <end position="39"/>
    </location>
</feature>
<keyword evidence="2 5" id="KW-0812">Transmembrane</keyword>
<feature type="transmembrane region" description="Helical" evidence="5">
    <location>
        <begin position="105"/>
        <end position="125"/>
    </location>
</feature>
<dbReference type="PANTHER" id="PTHR11785">
    <property type="entry name" value="AMINO ACID TRANSPORTER"/>
    <property type="match status" value="1"/>
</dbReference>
<keyword evidence="4 5" id="KW-0472">Membrane</keyword>
<feature type="transmembrane region" description="Helical" evidence="5">
    <location>
        <begin position="51"/>
        <end position="74"/>
    </location>
</feature>
<evidence type="ECO:0000313" key="7">
    <source>
        <dbReference type="Proteomes" id="UP000031518"/>
    </source>
</evidence>
<reference evidence="6 7" key="1">
    <citation type="submission" date="2013-12" db="EMBL/GenBank/DDBJ databases">
        <authorList>
            <person name="Stott M."/>
        </authorList>
    </citation>
    <scope>NUCLEOTIDE SEQUENCE [LARGE SCALE GENOMIC DNA]</scope>
    <source>
        <strain evidence="6 7">K22</strain>
    </source>
</reference>
<feature type="transmembrane region" description="Helical" evidence="5">
    <location>
        <begin position="286"/>
        <end position="308"/>
    </location>
</feature>
<comment type="subcellular location">
    <subcellularLocation>
        <location evidence="1">Membrane</location>
        <topology evidence="1">Multi-pass membrane protein</topology>
    </subcellularLocation>
</comment>
<keyword evidence="7" id="KW-1185">Reference proteome</keyword>
<dbReference type="GO" id="GO:0015179">
    <property type="term" value="F:L-amino acid transmembrane transporter activity"/>
    <property type="evidence" value="ECO:0007669"/>
    <property type="project" value="TreeGrafter"/>
</dbReference>
<dbReference type="EMBL" id="CBXV010000007">
    <property type="protein sequence ID" value="CDM65936.1"/>
    <property type="molecule type" value="Genomic_DNA"/>
</dbReference>
<dbReference type="Gene3D" id="1.20.1740.10">
    <property type="entry name" value="Amino acid/polyamine transporter I"/>
    <property type="match status" value="1"/>
</dbReference>
<evidence type="ECO:0000256" key="5">
    <source>
        <dbReference type="SAM" id="Phobius"/>
    </source>
</evidence>
<keyword evidence="3 5" id="KW-1133">Transmembrane helix</keyword>
<feature type="transmembrane region" description="Helical" evidence="5">
    <location>
        <begin position="360"/>
        <end position="383"/>
    </location>
</feature>
<evidence type="ECO:0000256" key="1">
    <source>
        <dbReference type="ARBA" id="ARBA00004141"/>
    </source>
</evidence>
<dbReference type="PIRSF" id="PIRSF006060">
    <property type="entry name" value="AA_transporter"/>
    <property type="match status" value="1"/>
</dbReference>
<dbReference type="GO" id="GO:0016020">
    <property type="term" value="C:membrane"/>
    <property type="evidence" value="ECO:0007669"/>
    <property type="project" value="UniProtKB-SubCell"/>
</dbReference>
<protein>
    <submittedName>
        <fullName evidence="6">Amino acid/polyamine/organocation transporter, APC superfamily (TC 2.A.3)</fullName>
    </submittedName>
</protein>
<feature type="transmembrane region" description="Helical" evidence="5">
    <location>
        <begin position="137"/>
        <end position="154"/>
    </location>
</feature>
<sequence length="449" mass="48031">MREPGSGKRPHEGLQPELGLGSATAIVIGEVIGIGIFLTPAGMAKSLGSPLWLMIVWLAMGAMALSGALCYGRLAAQFPYTGGGYVYLRETYGRMVAFLYGWKSLLVMDPGITAALAVGMASYVGSIIRLTPLGNKIVAIVTIFALAAANIVGVRVGAGVLRWLTLLKLGLLALIVVWGFGQQLGDWSNFLPLIERRSSVPYFEALASSMVAGFFSFGGWWDVNKIAGEVRNPTRTLPRAMALGVITATLVYLLISAVFIYLVPLDRVTSSETFAAQVGEAMFGQVGGQVFSGIVIISVLGNLAALMLNAPRVYYAMARDGLFLPAAATLHSRFGTPARTIALQAGLASLLVVFGSFNQIVAYFIFVTVLFIALTAASVFLLPSNQPSMSRVGRFNFWFAPLLFLALVGLLLILLISQNPKQALLGTGVTMIGVPVYHLLFRRREVSRG</sequence>
<proteinExistence type="predicted"/>